<feature type="compositionally biased region" description="Low complexity" evidence="1">
    <location>
        <begin position="653"/>
        <end position="665"/>
    </location>
</feature>
<dbReference type="AlphaFoldDB" id="A0A5N5D8X4"/>
<dbReference type="OrthoDB" id="4114825at2759"/>
<feature type="region of interest" description="Disordered" evidence="1">
    <location>
        <begin position="710"/>
        <end position="751"/>
    </location>
</feature>
<evidence type="ECO:0000313" key="4">
    <source>
        <dbReference type="Proteomes" id="UP000325902"/>
    </source>
</evidence>
<name>A0A5N5D8X4_9PEZI</name>
<feature type="domain" description="DUF8004" evidence="2">
    <location>
        <begin position="251"/>
        <end position="341"/>
    </location>
</feature>
<gene>
    <name evidence="3" type="ORF">DBV05_g7094</name>
</gene>
<reference evidence="3 4" key="1">
    <citation type="journal article" date="2019" name="Sci. Rep.">
        <title>A multi-omics analysis of the grapevine pathogen Lasiodiplodia theobromae reveals that temperature affects the expression of virulence- and pathogenicity-related genes.</title>
        <authorList>
            <person name="Felix C."/>
            <person name="Meneses R."/>
            <person name="Goncalves M.F.M."/>
            <person name="Tilleman L."/>
            <person name="Duarte A.S."/>
            <person name="Jorrin-Novo J.V."/>
            <person name="Van de Peer Y."/>
            <person name="Deforce D."/>
            <person name="Van Nieuwerburgh F."/>
            <person name="Esteves A.C."/>
            <person name="Alves A."/>
        </authorList>
    </citation>
    <scope>NUCLEOTIDE SEQUENCE [LARGE SCALE GENOMIC DNA]</scope>
    <source>
        <strain evidence="3 4">LA-SOL3</strain>
    </source>
</reference>
<feature type="region of interest" description="Disordered" evidence="1">
    <location>
        <begin position="630"/>
        <end position="687"/>
    </location>
</feature>
<feature type="region of interest" description="Disordered" evidence="1">
    <location>
        <begin position="769"/>
        <end position="889"/>
    </location>
</feature>
<evidence type="ECO:0000313" key="3">
    <source>
        <dbReference type="EMBL" id="KAB2574276.1"/>
    </source>
</evidence>
<feature type="compositionally biased region" description="Basic and acidic residues" evidence="1">
    <location>
        <begin position="69"/>
        <end position="80"/>
    </location>
</feature>
<proteinExistence type="predicted"/>
<dbReference type="PANTHER" id="PTHR39601">
    <property type="entry name" value="CHORIOGENIN HMINOR"/>
    <property type="match status" value="1"/>
</dbReference>
<feature type="compositionally biased region" description="Polar residues" evidence="1">
    <location>
        <begin position="57"/>
        <end position="67"/>
    </location>
</feature>
<feature type="compositionally biased region" description="Basic residues" evidence="1">
    <location>
        <begin position="11"/>
        <end position="22"/>
    </location>
</feature>
<sequence>MSARSASIHIPGRRSSLRRHRTVASAPMSAAVPMSAARASSIQNKPSSVRGRKPPQSLDSTATTSPLRSYDRNQEPERMKLRQSSTNSAASFKPQGVKRWDGSGRRSAQWDGLRRDHELWFPNGDCFVHLYERGFSRRGPSFCVPMEALKHATCGNLFTLCFAHTVSRSDVPASQLSSLKDAPEQMYELYIPAPEGFVREEAFQWHLTTRNFFAFLFRKPLVGTHLGGALVDLQERLHLFRSAQPLANQSVFMEYAEETGYLNFTHRPDNALAMLYYAGHYEIKDLWIDAYAHCVGMNETLFLSSEHDPIPRVTKALITRAFLEMDLHLTRVSRAVSTFLEAELSPSNLGLPPGPRAHLDRFRSFLHSFYVDKFGYWPPPKGTSFSRDLCRSMYFDFKALYDYLVDTDSSDSLQAQKPADGGICVLQNVQAFDKRHKYTPLPHPLPLLPITPQPTGRILAQRNLVALRLGNKQSKTDKQLTQLAALSTATNSKKTTVANAPLVRVYKIFERDSLDKHKEKVSISDARKVRWILIYATLQMLVSVTRAPREVRDTEGPHYPLCCLTAGTPPWKHKPTEESAPASDSGYASAETSARTQGAATSLPATPANGPSYSIRPDCEASDYITHTNFQDAPSLHRRSTVSPGGDMPAPLRVSHSTTSSPVRSSSRRHSVSVPPLSRTSSWRSSIGRSLSPFASRRNSIRVQPQPWCEIQVPGYGNGLNETTGEKSSQKSSTPSSPIKPSKSSSLRRTSLPTKLTVKTCFSSPLGGFSPVTEPIVEDDEKRTPPTESVDDSLFSHGDGTTVPATSSRGVSSEGIPSKRSSSYFHTRQASSGSTSTASSEFMHRSASSGSAQSSVPNSAAWSPAESGSTATSVASGPPSPVPCAEDAATDDALARTEQLMAELDLETTQDHVLRRQDSIIRRSSTTRYTDLPRPRRSSSVYSYYPTDTEVDPDTIARIINSSRPGTSSSDFSKARRVMGLPDSVHLGDGGRMADRDIANMYQELAGDLWAV</sequence>
<dbReference type="Proteomes" id="UP000325902">
    <property type="component" value="Unassembled WGS sequence"/>
</dbReference>
<feature type="region of interest" description="Disordered" evidence="1">
    <location>
        <begin position="925"/>
        <end position="946"/>
    </location>
</feature>
<feature type="compositionally biased region" description="Low complexity" evidence="1">
    <location>
        <begin position="830"/>
        <end position="860"/>
    </location>
</feature>
<feature type="compositionally biased region" description="Polar residues" evidence="1">
    <location>
        <begin position="866"/>
        <end position="875"/>
    </location>
</feature>
<dbReference type="Pfam" id="PF26013">
    <property type="entry name" value="DUF8004"/>
    <property type="match status" value="1"/>
</dbReference>
<feature type="compositionally biased region" description="Polar residues" evidence="1">
    <location>
        <begin position="819"/>
        <end position="829"/>
    </location>
</feature>
<accession>A0A5N5D8X4</accession>
<dbReference type="PANTHER" id="PTHR39601:SF1">
    <property type="entry name" value="CHORIOGENIN HMINOR"/>
    <property type="match status" value="1"/>
</dbReference>
<feature type="compositionally biased region" description="Low complexity" evidence="1">
    <location>
        <begin position="23"/>
        <end position="41"/>
    </location>
</feature>
<feature type="region of interest" description="Disordered" evidence="1">
    <location>
        <begin position="1"/>
        <end position="107"/>
    </location>
</feature>
<evidence type="ECO:0000259" key="2">
    <source>
        <dbReference type="Pfam" id="PF26013"/>
    </source>
</evidence>
<feature type="compositionally biased region" description="Low complexity" evidence="1">
    <location>
        <begin position="730"/>
        <end position="745"/>
    </location>
</feature>
<evidence type="ECO:0000256" key="1">
    <source>
        <dbReference type="SAM" id="MobiDB-lite"/>
    </source>
</evidence>
<keyword evidence="4" id="KW-1185">Reference proteome</keyword>
<dbReference type="InterPro" id="IPR058317">
    <property type="entry name" value="DUF8004"/>
</dbReference>
<feature type="compositionally biased region" description="Low complexity" evidence="1">
    <location>
        <begin position="672"/>
        <end position="687"/>
    </location>
</feature>
<comment type="caution">
    <text evidence="3">The sequence shown here is derived from an EMBL/GenBank/DDBJ whole genome shotgun (WGS) entry which is preliminary data.</text>
</comment>
<protein>
    <recommendedName>
        <fullName evidence="2">DUF8004 domain-containing protein</fullName>
    </recommendedName>
</protein>
<feature type="region of interest" description="Disordered" evidence="1">
    <location>
        <begin position="570"/>
        <end position="617"/>
    </location>
</feature>
<organism evidence="3 4">
    <name type="scientific">Lasiodiplodia theobromae</name>
    <dbReference type="NCBI Taxonomy" id="45133"/>
    <lineage>
        <taxon>Eukaryota</taxon>
        <taxon>Fungi</taxon>
        <taxon>Dikarya</taxon>
        <taxon>Ascomycota</taxon>
        <taxon>Pezizomycotina</taxon>
        <taxon>Dothideomycetes</taxon>
        <taxon>Dothideomycetes incertae sedis</taxon>
        <taxon>Botryosphaeriales</taxon>
        <taxon>Botryosphaeriaceae</taxon>
        <taxon>Lasiodiplodia</taxon>
    </lineage>
</organism>
<dbReference type="EMBL" id="VCHE01000046">
    <property type="protein sequence ID" value="KAB2574276.1"/>
    <property type="molecule type" value="Genomic_DNA"/>
</dbReference>
<feature type="compositionally biased region" description="Polar residues" evidence="1">
    <location>
        <begin position="590"/>
        <end position="612"/>
    </location>
</feature>